<dbReference type="EMBL" id="BLZA01000010">
    <property type="protein sequence ID" value="GHJ85099.1"/>
    <property type="molecule type" value="Genomic_DNA"/>
</dbReference>
<feature type="region of interest" description="Disordered" evidence="1">
    <location>
        <begin position="232"/>
        <end position="323"/>
    </location>
</feature>
<name>A0A8H3TRV4_9TREE</name>
<reference evidence="2" key="1">
    <citation type="submission" date="2020-07" db="EMBL/GenBank/DDBJ databases">
        <title>Draft Genome Sequence of a Deep-Sea Yeast, Naganishia (Cryptococcus) liquefaciens strain N6.</title>
        <authorList>
            <person name="Han Y.W."/>
            <person name="Kajitani R."/>
            <person name="Morimoto H."/>
            <person name="Parhat M."/>
            <person name="Tsubouchi H."/>
            <person name="Bakenova O."/>
            <person name="Ogata M."/>
            <person name="Argunhan B."/>
            <person name="Aoki R."/>
            <person name="Kajiwara S."/>
            <person name="Itoh T."/>
            <person name="Iwasaki H."/>
        </authorList>
    </citation>
    <scope>NUCLEOTIDE SEQUENCE</scope>
    <source>
        <strain evidence="2">N6</strain>
    </source>
</reference>
<accession>A0A8H3TRV4</accession>
<keyword evidence="3" id="KW-1185">Reference proteome</keyword>
<evidence type="ECO:0000256" key="1">
    <source>
        <dbReference type="SAM" id="MobiDB-lite"/>
    </source>
</evidence>
<feature type="region of interest" description="Disordered" evidence="1">
    <location>
        <begin position="341"/>
        <end position="362"/>
    </location>
</feature>
<proteinExistence type="predicted"/>
<feature type="compositionally biased region" description="Basic and acidic residues" evidence="1">
    <location>
        <begin position="388"/>
        <end position="398"/>
    </location>
</feature>
<feature type="compositionally biased region" description="Basic and acidic residues" evidence="1">
    <location>
        <begin position="132"/>
        <end position="141"/>
    </location>
</feature>
<comment type="caution">
    <text evidence="2">The sequence shown here is derived from an EMBL/GenBank/DDBJ whole genome shotgun (WGS) entry which is preliminary data.</text>
</comment>
<dbReference type="AlphaFoldDB" id="A0A8H3TRV4"/>
<feature type="compositionally biased region" description="Basic and acidic residues" evidence="1">
    <location>
        <begin position="259"/>
        <end position="274"/>
    </location>
</feature>
<organism evidence="2 3">
    <name type="scientific">Naganishia liquefaciens</name>
    <dbReference type="NCBI Taxonomy" id="104408"/>
    <lineage>
        <taxon>Eukaryota</taxon>
        <taxon>Fungi</taxon>
        <taxon>Dikarya</taxon>
        <taxon>Basidiomycota</taxon>
        <taxon>Agaricomycotina</taxon>
        <taxon>Tremellomycetes</taxon>
        <taxon>Filobasidiales</taxon>
        <taxon>Filobasidiaceae</taxon>
        <taxon>Naganishia</taxon>
    </lineage>
</organism>
<sequence length="815" mass="89852">MTGINHRRKNPVYRAPSSRAAKVAQLRRSHRAFQKKPFSPRKAVKEERIIQEVMGRRVFTGGEEVGSFRTGQRALVTSGSNGRRVEMTSAQSELETRSTRDDHHKRNDADMTVEQLLDKANLAGLPDRFRKHSDPAEERDPPPMADRDDDGDDDIFKEEKSSDAGFLFGSDEGGSQSSEAPLMVYPTHCESTAISSHVRQSESTDTPRAPEVMAATSQTHVQHLKIVPSALSPLNSEPWKEAGTLSSHSKGSAEDFDDPRERWSDAEEDARMLDCSDDGEEWRDELEEEDKAFEEGGVAAHGATSFNNAASPREVTGEAHEQPRLACDEVSRFFASTNADSADLTTDAPAGPKIQERASPNALWSLERSSLTATRAQPLNTTWMRSQSSERDSARDPPGEDVNLLLPDNQHGSAIIGARPGTPMYGHFLPNPGCSKQRHIILSLNSSPSLITGSRAAEHQARTLIERFSAVPARSDAESALCSPAAFIAWIPSIASRTSQQFDGPTSIYKWDVIAKEAKDGSDDTDIESFGSLHSDGRDIEAEAFEIVSDGMVGDSDDEGPRDGDDVDEATFEPRLIPDNRPKETWKISQWNVSKALSSEMERCQQKFHDDEQHLERQNDPKRRSARLALHASRADWPNLLKRNRNVLKPFLREDDNVLPRVTASPEEWDLSANSTQADLELLGEDGLPYLFEAVPDEVTAIPNNQLFVPVGVPGVEGDDDSGVLLALSPNPFLDHVDGTTSQDLDQSRLNLPSISDVIVVYNYPNDTGGATEAEARVGRRQKLRFTEAMILQDIRAYYEGLANALAANRKGDSV</sequence>
<gene>
    <name evidence="2" type="ORF">NliqN6_1501</name>
</gene>
<evidence type="ECO:0000313" key="3">
    <source>
        <dbReference type="Proteomes" id="UP000620104"/>
    </source>
</evidence>
<dbReference type="Proteomes" id="UP000620104">
    <property type="component" value="Unassembled WGS sequence"/>
</dbReference>
<feature type="compositionally biased region" description="Acidic residues" evidence="1">
    <location>
        <begin position="147"/>
        <end position="156"/>
    </location>
</feature>
<feature type="compositionally biased region" description="Acidic residues" evidence="1">
    <location>
        <begin position="275"/>
        <end position="292"/>
    </location>
</feature>
<protein>
    <submittedName>
        <fullName evidence="2">Uncharacterized protein</fullName>
    </submittedName>
</protein>
<feature type="region of interest" description="Disordered" evidence="1">
    <location>
        <begin position="1"/>
        <end position="21"/>
    </location>
</feature>
<feature type="region of interest" description="Disordered" evidence="1">
    <location>
        <begin position="551"/>
        <end position="570"/>
    </location>
</feature>
<feature type="region of interest" description="Disordered" evidence="1">
    <location>
        <begin position="375"/>
        <end position="407"/>
    </location>
</feature>
<dbReference type="OrthoDB" id="2595827at2759"/>
<feature type="compositionally biased region" description="Polar residues" evidence="1">
    <location>
        <begin position="375"/>
        <end position="387"/>
    </location>
</feature>
<feature type="region of interest" description="Disordered" evidence="1">
    <location>
        <begin position="70"/>
        <end position="181"/>
    </location>
</feature>
<feature type="compositionally biased region" description="Basic residues" evidence="1">
    <location>
        <begin position="1"/>
        <end position="11"/>
    </location>
</feature>
<feature type="compositionally biased region" description="Basic and acidic residues" evidence="1">
    <location>
        <begin position="94"/>
        <end position="109"/>
    </location>
</feature>
<evidence type="ECO:0000313" key="2">
    <source>
        <dbReference type="EMBL" id="GHJ85099.1"/>
    </source>
</evidence>